<dbReference type="EMBL" id="BAAAQQ010000003">
    <property type="protein sequence ID" value="GAA2119544.1"/>
    <property type="molecule type" value="Genomic_DNA"/>
</dbReference>
<evidence type="ECO:0000313" key="2">
    <source>
        <dbReference type="EMBL" id="GAA2119544.1"/>
    </source>
</evidence>
<proteinExistence type="predicted"/>
<dbReference type="Proteomes" id="UP001500575">
    <property type="component" value="Unassembled WGS sequence"/>
</dbReference>
<evidence type="ECO:0008006" key="4">
    <source>
        <dbReference type="Google" id="ProtNLM"/>
    </source>
</evidence>
<gene>
    <name evidence="2" type="ORF">GCM10009843_12360</name>
</gene>
<keyword evidence="3" id="KW-1185">Reference proteome</keyword>
<keyword evidence="1" id="KW-0812">Transmembrane</keyword>
<comment type="caution">
    <text evidence="2">The sequence shown here is derived from an EMBL/GenBank/DDBJ whole genome shotgun (WGS) entry which is preliminary data.</text>
</comment>
<keyword evidence="1" id="KW-0472">Membrane</keyword>
<evidence type="ECO:0000313" key="3">
    <source>
        <dbReference type="Proteomes" id="UP001500575"/>
    </source>
</evidence>
<feature type="transmembrane region" description="Helical" evidence="1">
    <location>
        <begin position="202"/>
        <end position="223"/>
    </location>
</feature>
<dbReference type="RefSeq" id="WP_344302796.1">
    <property type="nucleotide sequence ID" value="NZ_BAAAQQ010000003.1"/>
</dbReference>
<sequence>MRADSSPDFWAWYDAREPALQRLVFLLTLDARRGRALLSQALPPIAVDWARVGVEEADERLLVDVFALLRPQWRQPPTFEPEDLPPVGSALADTVWDRLCDLPGAERAAVVLSRREGLGPDDIALLVGGHAGAAEDAVNAFMGEVTALVEEAARRQPPRLLPSPDSLVDDVLAERADAAAYLPVGREDVDRAAAGLRRRRRLLVGAATTALLAVIGGLTAALGSAEPEPLAKSAFAGRAASIPQLSLARYDATGAPNVPYLLGDALYDPVIGRTTLPVEHPGVAVRRGRHVFVTNLLSAGDEHLVRVAWSGAEVGRAPTVGEPVVSADRSALAWLRRHGDGRVDVRLGALSQQVDPSSVLAGMAHRHVVLNADDGVWVTDLRSPPWRLTGLREATAVSRTGLVSAVADAGGGAVVDLEGRVQWTSPDWLPGPISPDGRRVIAAGATRARLVHAFLDARTGRLVREVHWGDSVPRVIDERWEDARHLLMVAADLGRTAILRVDLDGEVTRATGPARVDVAGFSLYRFADG</sequence>
<keyword evidence="1" id="KW-1133">Transmembrane helix</keyword>
<reference evidence="3" key="1">
    <citation type="journal article" date="2019" name="Int. J. Syst. Evol. Microbiol.">
        <title>The Global Catalogue of Microorganisms (GCM) 10K type strain sequencing project: providing services to taxonomists for standard genome sequencing and annotation.</title>
        <authorList>
            <consortium name="The Broad Institute Genomics Platform"/>
            <consortium name="The Broad Institute Genome Sequencing Center for Infectious Disease"/>
            <person name="Wu L."/>
            <person name="Ma J."/>
        </authorList>
    </citation>
    <scope>NUCLEOTIDE SEQUENCE [LARGE SCALE GENOMIC DNA]</scope>
    <source>
        <strain evidence="3">JCM 16021</strain>
    </source>
</reference>
<accession>A0ABP5JSA3</accession>
<protein>
    <recommendedName>
        <fullName evidence="4">DNA-directed RNA polymerase specialized sigma24 family protein</fullName>
    </recommendedName>
</protein>
<evidence type="ECO:0000256" key="1">
    <source>
        <dbReference type="SAM" id="Phobius"/>
    </source>
</evidence>
<name>A0ABP5JSA3_9ACTN</name>
<organism evidence="2 3">
    <name type="scientific">Nocardioides bigeumensis</name>
    <dbReference type="NCBI Taxonomy" id="433657"/>
    <lineage>
        <taxon>Bacteria</taxon>
        <taxon>Bacillati</taxon>
        <taxon>Actinomycetota</taxon>
        <taxon>Actinomycetes</taxon>
        <taxon>Propionibacteriales</taxon>
        <taxon>Nocardioidaceae</taxon>
        <taxon>Nocardioides</taxon>
    </lineage>
</organism>